<organism evidence="1">
    <name type="scientific">marine sediment metagenome</name>
    <dbReference type="NCBI Taxonomy" id="412755"/>
    <lineage>
        <taxon>unclassified sequences</taxon>
        <taxon>metagenomes</taxon>
        <taxon>ecological metagenomes</taxon>
    </lineage>
</organism>
<name>A0A0F9ME96_9ZZZZ</name>
<reference evidence="1" key="1">
    <citation type="journal article" date="2015" name="Nature">
        <title>Complex archaea that bridge the gap between prokaryotes and eukaryotes.</title>
        <authorList>
            <person name="Spang A."/>
            <person name="Saw J.H."/>
            <person name="Jorgensen S.L."/>
            <person name="Zaremba-Niedzwiedzka K."/>
            <person name="Martijn J."/>
            <person name="Lind A.E."/>
            <person name="van Eijk R."/>
            <person name="Schleper C."/>
            <person name="Guy L."/>
            <person name="Ettema T.J."/>
        </authorList>
    </citation>
    <scope>NUCLEOTIDE SEQUENCE</scope>
</reference>
<evidence type="ECO:0000313" key="1">
    <source>
        <dbReference type="EMBL" id="KKN05685.1"/>
    </source>
</evidence>
<accession>A0A0F9ME96</accession>
<dbReference type="EMBL" id="LAZR01004774">
    <property type="protein sequence ID" value="KKN05685.1"/>
    <property type="molecule type" value="Genomic_DNA"/>
</dbReference>
<comment type="caution">
    <text evidence="1">The sequence shown here is derived from an EMBL/GenBank/DDBJ whole genome shotgun (WGS) entry which is preliminary data.</text>
</comment>
<sequence length="85" mass="9189">MRPVPIFGIIIMDITFPIKGLHKGFQTEKQPSLTSFSMSNVRPYDALSNRLRGGQRPGLDKWGAGTQIGAAEQPVIAMCTVSSVA</sequence>
<gene>
    <name evidence="1" type="ORF">LCGC14_1084840</name>
</gene>
<proteinExistence type="predicted"/>
<protein>
    <submittedName>
        <fullName evidence="1">Uncharacterized protein</fullName>
    </submittedName>
</protein>
<dbReference type="AlphaFoldDB" id="A0A0F9ME96"/>